<dbReference type="Proteomes" id="UP000198287">
    <property type="component" value="Unassembled WGS sequence"/>
</dbReference>
<dbReference type="AlphaFoldDB" id="A0A226D7E9"/>
<protein>
    <submittedName>
        <fullName evidence="1">Uncharacterized protein</fullName>
    </submittedName>
</protein>
<gene>
    <name evidence="1" type="ORF">Fcan01_23938</name>
</gene>
<dbReference type="EMBL" id="LNIX01000030">
    <property type="protein sequence ID" value="OXA41073.1"/>
    <property type="molecule type" value="Genomic_DNA"/>
</dbReference>
<proteinExistence type="predicted"/>
<accession>A0A226D7E9</accession>
<sequence>MTPAPPTFSTIRETHPGFEPQLAYLQDNIITPFLNRPVYENTGQLREKMAEALLLHGTNSEIMPLLVKAIRNEMSIQGKEANVGLVKISSRECLDSNFVAVDNVFVYTVVIDALKKGEERDYTIIFCHDQIDLYESIIWWCFKKKIDQLTPGKFLLVFVSNDKKSGASAKWNFQRGLKFLHIPDRFSTLQCRKVLLKSTSKWANQPSDAVLGILAEKTVAFSGSEAGQEAELRTFCQKVYRVGVARLREKNGLGDKDFIPWEDVHVKVQDWRDVFNKMVGSGAKWGEEGDGLAVQTDKVDTVMQNTGGWVELETSASFKKKEALQPASCRTS</sequence>
<evidence type="ECO:0000313" key="2">
    <source>
        <dbReference type="Proteomes" id="UP000198287"/>
    </source>
</evidence>
<name>A0A226D7E9_FOLCA</name>
<evidence type="ECO:0000313" key="1">
    <source>
        <dbReference type="EMBL" id="OXA41073.1"/>
    </source>
</evidence>
<reference evidence="1 2" key="1">
    <citation type="submission" date="2015-12" db="EMBL/GenBank/DDBJ databases">
        <title>The genome of Folsomia candida.</title>
        <authorList>
            <person name="Faddeeva A."/>
            <person name="Derks M.F."/>
            <person name="Anvar Y."/>
            <person name="Smit S."/>
            <person name="Van Straalen N."/>
            <person name="Roelofs D."/>
        </authorList>
    </citation>
    <scope>NUCLEOTIDE SEQUENCE [LARGE SCALE GENOMIC DNA]</scope>
    <source>
        <strain evidence="1 2">VU population</strain>
        <tissue evidence="1">Whole body</tissue>
    </source>
</reference>
<organism evidence="1 2">
    <name type="scientific">Folsomia candida</name>
    <name type="common">Springtail</name>
    <dbReference type="NCBI Taxonomy" id="158441"/>
    <lineage>
        <taxon>Eukaryota</taxon>
        <taxon>Metazoa</taxon>
        <taxon>Ecdysozoa</taxon>
        <taxon>Arthropoda</taxon>
        <taxon>Hexapoda</taxon>
        <taxon>Collembola</taxon>
        <taxon>Entomobryomorpha</taxon>
        <taxon>Isotomoidea</taxon>
        <taxon>Isotomidae</taxon>
        <taxon>Proisotominae</taxon>
        <taxon>Folsomia</taxon>
    </lineage>
</organism>
<comment type="caution">
    <text evidence="1">The sequence shown here is derived from an EMBL/GenBank/DDBJ whole genome shotgun (WGS) entry which is preliminary data.</text>
</comment>
<keyword evidence="2" id="KW-1185">Reference proteome</keyword>